<name>A0AAU0N4S3_9GAMM</name>
<keyword evidence="2" id="KW-1185">Reference proteome</keyword>
<reference evidence="1 2" key="1">
    <citation type="submission" date="2023-10" db="EMBL/GenBank/DDBJ databases">
        <title>Description of Microbulbifer bruguierae sp. nov., isolated from the sediments of mangrove plant Bruguiera sexangula and comparative genomic analyses of the genus Microbulbifer.</title>
        <authorList>
            <person name="Long M."/>
        </authorList>
    </citation>
    <scope>NUCLEOTIDE SEQUENCE [LARGE SCALE GENOMIC DNA]</scope>
    <source>
        <strain evidence="1 2">SPO729</strain>
    </source>
</reference>
<dbReference type="RefSeq" id="WP_318955044.1">
    <property type="nucleotide sequence ID" value="NZ_CP137555.1"/>
</dbReference>
<evidence type="ECO:0000313" key="1">
    <source>
        <dbReference type="EMBL" id="WOX06591.1"/>
    </source>
</evidence>
<accession>A0AAU0N4S3</accession>
<protein>
    <recommendedName>
        <fullName evidence="3">STAS/SEC14 domain-containing protein</fullName>
    </recommendedName>
</protein>
<evidence type="ECO:0008006" key="3">
    <source>
        <dbReference type="Google" id="ProtNLM"/>
    </source>
</evidence>
<organism evidence="1 2">
    <name type="scientific">Microbulbifer pacificus</name>
    <dbReference type="NCBI Taxonomy" id="407164"/>
    <lineage>
        <taxon>Bacteria</taxon>
        <taxon>Pseudomonadati</taxon>
        <taxon>Pseudomonadota</taxon>
        <taxon>Gammaproteobacteria</taxon>
        <taxon>Cellvibrionales</taxon>
        <taxon>Microbulbiferaceae</taxon>
        <taxon>Microbulbifer</taxon>
    </lineage>
</organism>
<sequence>MSFQIRFNPEARIVNAVFFDRVDFAEKLASARQIAEKFGHLHPLRLLVDVRRADIVLTINERQKFGSFAAHLTGLRHGRVAVLHAPNFNANIIIDSTAQSEGMDVREFVTEQAALAWLVADAESAGRDPV</sequence>
<dbReference type="EMBL" id="CP137555">
    <property type="protein sequence ID" value="WOX06591.1"/>
    <property type="molecule type" value="Genomic_DNA"/>
</dbReference>
<evidence type="ECO:0000313" key="2">
    <source>
        <dbReference type="Proteomes" id="UP001302477"/>
    </source>
</evidence>
<proteinExistence type="predicted"/>
<dbReference type="AlphaFoldDB" id="A0AAU0N4S3"/>
<dbReference type="KEGG" id="mpaf:R5R33_05515"/>
<gene>
    <name evidence="1" type="ORF">R5R33_05515</name>
</gene>
<dbReference type="Proteomes" id="UP001302477">
    <property type="component" value="Chromosome"/>
</dbReference>